<keyword evidence="2 5" id="KW-0812">Transmembrane</keyword>
<keyword evidence="7" id="KW-1185">Reference proteome</keyword>
<dbReference type="InParanoid" id="A0A2R5GHP5"/>
<feature type="transmembrane region" description="Helical" evidence="5">
    <location>
        <begin position="199"/>
        <end position="220"/>
    </location>
</feature>
<protein>
    <submittedName>
        <fullName evidence="6">Zinc transporter 3</fullName>
    </submittedName>
</protein>
<dbReference type="EMBL" id="BEYU01000076">
    <property type="protein sequence ID" value="GBG30417.1"/>
    <property type="molecule type" value="Genomic_DNA"/>
</dbReference>
<feature type="transmembrane region" description="Helical" evidence="5">
    <location>
        <begin position="22"/>
        <end position="42"/>
    </location>
</feature>
<dbReference type="GO" id="GO:0005886">
    <property type="term" value="C:plasma membrane"/>
    <property type="evidence" value="ECO:0007669"/>
    <property type="project" value="TreeGrafter"/>
</dbReference>
<proteinExistence type="predicted"/>
<dbReference type="InterPro" id="IPR003689">
    <property type="entry name" value="ZIP"/>
</dbReference>
<dbReference type="AlphaFoldDB" id="A0A2R5GHP5"/>
<sequence length="326" mass="34864">MLDKVMSPNEHASGPYNEAEQVVGLFAVLLSSALGLGASFALNKADRIGCSLEGVVSLVVLFKGIGCGVILTTATIHLINEAGEYFEKAKWDTYEGWTYIFALTGIFLSAAADLFVRRQGVRNIVPVAKLPDLRRTGHGHSHGIESGETLRLLQSEEDEEENGRPQSSSVFSVVLLEINLLSHSVLIGVDLGLQDSTAWLALLIAICFHQFFEGFALAEVIQDAKISTSKMLTMCAAFTLTTPIGVALGIGAHSTHNEENASVALLIGIFNSFCGGILVYLGMISILLPWIVDSHGLQRAPILYPILAFLGVTIGVTALAVIGIWA</sequence>
<feature type="transmembrane region" description="Helical" evidence="5">
    <location>
        <begin position="264"/>
        <end position="290"/>
    </location>
</feature>
<keyword evidence="4 5" id="KW-0472">Membrane</keyword>
<feature type="transmembrane region" description="Helical" evidence="5">
    <location>
        <begin position="302"/>
        <end position="325"/>
    </location>
</feature>
<reference evidence="6 7" key="1">
    <citation type="submission" date="2017-12" db="EMBL/GenBank/DDBJ databases">
        <title>Sequencing, de novo assembly and annotation of complete genome of a new Thraustochytrid species, strain FCC1311.</title>
        <authorList>
            <person name="Sedici K."/>
            <person name="Godart F."/>
            <person name="Aiese Cigliano R."/>
            <person name="Sanseverino W."/>
            <person name="Barakat M."/>
            <person name="Ortet P."/>
            <person name="Marechal E."/>
            <person name="Cagnac O."/>
            <person name="Amato A."/>
        </authorList>
    </citation>
    <scope>NUCLEOTIDE SEQUENCE [LARGE SCALE GENOMIC DNA]</scope>
</reference>
<organism evidence="6 7">
    <name type="scientific">Hondaea fermentalgiana</name>
    <dbReference type="NCBI Taxonomy" id="2315210"/>
    <lineage>
        <taxon>Eukaryota</taxon>
        <taxon>Sar</taxon>
        <taxon>Stramenopiles</taxon>
        <taxon>Bigyra</taxon>
        <taxon>Labyrinthulomycetes</taxon>
        <taxon>Thraustochytrida</taxon>
        <taxon>Thraustochytriidae</taxon>
        <taxon>Hondaea</taxon>
    </lineage>
</organism>
<dbReference type="OrthoDB" id="91983at2759"/>
<keyword evidence="3 5" id="KW-1133">Transmembrane helix</keyword>
<evidence type="ECO:0000313" key="7">
    <source>
        <dbReference type="Proteomes" id="UP000241890"/>
    </source>
</evidence>
<evidence type="ECO:0000256" key="3">
    <source>
        <dbReference type="ARBA" id="ARBA00022989"/>
    </source>
</evidence>
<dbReference type="Proteomes" id="UP000241890">
    <property type="component" value="Unassembled WGS sequence"/>
</dbReference>
<comment type="subcellular location">
    <subcellularLocation>
        <location evidence="1">Membrane</location>
        <topology evidence="1">Multi-pass membrane protein</topology>
    </subcellularLocation>
</comment>
<evidence type="ECO:0000256" key="1">
    <source>
        <dbReference type="ARBA" id="ARBA00004141"/>
    </source>
</evidence>
<gene>
    <name evidence="6" type="ORF">FCC1311_066362</name>
</gene>
<feature type="transmembrane region" description="Helical" evidence="5">
    <location>
        <begin position="232"/>
        <end position="252"/>
    </location>
</feature>
<dbReference type="GO" id="GO:0005385">
    <property type="term" value="F:zinc ion transmembrane transporter activity"/>
    <property type="evidence" value="ECO:0007669"/>
    <property type="project" value="TreeGrafter"/>
</dbReference>
<evidence type="ECO:0000256" key="2">
    <source>
        <dbReference type="ARBA" id="ARBA00022692"/>
    </source>
</evidence>
<name>A0A2R5GHP5_9STRA</name>
<comment type="caution">
    <text evidence="6">The sequence shown here is derived from an EMBL/GenBank/DDBJ whole genome shotgun (WGS) entry which is preliminary data.</text>
</comment>
<evidence type="ECO:0000256" key="5">
    <source>
        <dbReference type="SAM" id="Phobius"/>
    </source>
</evidence>
<dbReference type="PANTHER" id="PTHR11040:SF44">
    <property type="entry name" value="PROTEIN ZNTC-RELATED"/>
    <property type="match status" value="1"/>
</dbReference>
<feature type="transmembrane region" description="Helical" evidence="5">
    <location>
        <begin position="54"/>
        <end position="76"/>
    </location>
</feature>
<dbReference type="PANTHER" id="PTHR11040">
    <property type="entry name" value="ZINC/IRON TRANSPORTER"/>
    <property type="match status" value="1"/>
</dbReference>
<evidence type="ECO:0000256" key="4">
    <source>
        <dbReference type="ARBA" id="ARBA00023136"/>
    </source>
</evidence>
<accession>A0A2R5GHP5</accession>
<evidence type="ECO:0000313" key="6">
    <source>
        <dbReference type="EMBL" id="GBG30417.1"/>
    </source>
</evidence>
<feature type="transmembrane region" description="Helical" evidence="5">
    <location>
        <begin position="96"/>
        <end position="116"/>
    </location>
</feature>
<dbReference type="Pfam" id="PF02535">
    <property type="entry name" value="Zip"/>
    <property type="match status" value="1"/>
</dbReference>